<accession>A0A834I728</accession>
<name>A0A834I728_RHYFE</name>
<reference evidence="1" key="1">
    <citation type="submission" date="2020-08" db="EMBL/GenBank/DDBJ databases">
        <title>Genome sequencing and assembly of the red palm weevil Rhynchophorus ferrugineus.</title>
        <authorList>
            <person name="Dias G.B."/>
            <person name="Bergman C.M."/>
            <person name="Manee M."/>
        </authorList>
    </citation>
    <scope>NUCLEOTIDE SEQUENCE</scope>
    <source>
        <strain evidence="1">AA-2017</strain>
        <tissue evidence="1">Whole larva</tissue>
    </source>
</reference>
<evidence type="ECO:0000313" key="1">
    <source>
        <dbReference type="EMBL" id="KAF7272768.1"/>
    </source>
</evidence>
<dbReference type="EMBL" id="JAACXV010013700">
    <property type="protein sequence ID" value="KAF7272768.1"/>
    <property type="molecule type" value="Genomic_DNA"/>
</dbReference>
<keyword evidence="2" id="KW-1185">Reference proteome</keyword>
<organism evidence="1 2">
    <name type="scientific">Rhynchophorus ferrugineus</name>
    <name type="common">Red palm weevil</name>
    <name type="synonym">Curculio ferrugineus</name>
    <dbReference type="NCBI Taxonomy" id="354439"/>
    <lineage>
        <taxon>Eukaryota</taxon>
        <taxon>Metazoa</taxon>
        <taxon>Ecdysozoa</taxon>
        <taxon>Arthropoda</taxon>
        <taxon>Hexapoda</taxon>
        <taxon>Insecta</taxon>
        <taxon>Pterygota</taxon>
        <taxon>Neoptera</taxon>
        <taxon>Endopterygota</taxon>
        <taxon>Coleoptera</taxon>
        <taxon>Polyphaga</taxon>
        <taxon>Cucujiformia</taxon>
        <taxon>Curculionidae</taxon>
        <taxon>Dryophthorinae</taxon>
        <taxon>Rhynchophorus</taxon>
    </lineage>
</organism>
<gene>
    <name evidence="1" type="ORF">GWI33_014477</name>
</gene>
<comment type="caution">
    <text evidence="1">The sequence shown here is derived from an EMBL/GenBank/DDBJ whole genome shotgun (WGS) entry which is preliminary data.</text>
</comment>
<proteinExistence type="predicted"/>
<protein>
    <submittedName>
        <fullName evidence="1">Uncharacterized protein</fullName>
    </submittedName>
</protein>
<dbReference type="OrthoDB" id="6782561at2759"/>
<dbReference type="Proteomes" id="UP000625711">
    <property type="component" value="Unassembled WGS sequence"/>
</dbReference>
<dbReference type="AlphaFoldDB" id="A0A834I728"/>
<sequence length="1263" mass="147856">MADDNSQDVQLIREEAIYKLIWLSAQNNNDFECYMKYFHDAIRDDSEYTYLTWLKDERFSSHVKLAIYIELFNPCLYYLAETRLDHAKADQDMNKYLSDHLNATSYVAYRNMLNSFLELMGKLMCFDYPTKTCQKIVDIAQNPEYFNKHQVCCALDVLRCSHYRFEVTWLNGGQFYKDMAEKWKNIILDTDDVDICTEGLFYVLNKGNLESADYSALVEKLWEKHPHDGVSVALFVGMFVGSGRGGRHMFKRYLKPCVMSLAFDRLNPLRKHDTDLSEEALRYFSNFVSTSEFLHSVDFDVNNELIQFCISNKETLKYFVKGMDEHYYNEGYFKIIDIVLSIYLNLESCSQLKITCLNIMTKTVRNHSYSKRKNAFDAYLDMLNSYIEKITNNCISSSQNVTKQLRCAQALALFFRNIKIHDRVKKKLKDSIFLILSKEAKFKRGNIAVRQILLYTYLAILKIPIKYEDIEELLDKVKNTPELYESYLLVLYHVLSNLKCSEEELNSLFSVVGEHKNDTISNQALTLILRNKLVAFCKRKPFKKVELLQNELDVVRNESELGPDIVFLKSLYPHSGVSVEIVLYLIPKLNKIDCDEWKNNLNDDYFFIGLNSKHRSTVDNFKTSVDQFLLSKCVFIDYKCKRIMTDNNCQEVETTREEDIEKLLELSAQNNNDYDCYMKYFHHAIKGDSEYSYLAWLKDERFSPHVKLAIYKQQFTSGLYYIAQTRLDQAQTDQDMNDYLCHHLNDTSYIPYRDMLNNFLELMGKLMCFDYPTKTCQKIVHIAQNPEKYNKYQVCCALDVLCYSYYRFEITWSNGGQFYKDMAEKWKKIILETNDPDICTEALYYVLKKGNLESAEYSDLVEKLWDKHPHDGVSIALYRQYLKPCVMSLAFDRLKLLSECDTDQNKEVLRYFSNVVSSSEFLHSVDFDLSHEMIQYCISNKETLKYFVEGMDEHYYNEGYFKIIDIVLNIYLNLESCSELKIICLSIMIKIVRNHSYSKQKNAFNAYLDMLNSYIEKITDNCISNSQNDIKQLRSVQALSLLFSDLRIHDSVRKKLKNSIVLILTKAEVSGGHSAFRQILLYAYLATLKTPIKYQELEELLKNVKDIPELYESYLLTLYHVLSNIKCSEDELNSLFSVVVQRENDDNIRIKVLTKVLYDKLADFCKRKHFKNVELLQSEFDVVSNESELGSDTVFLKSLNPFPGVSSEIVLCLIPKLNQVDGDEWKSNNNDNYYFIGSNSKFKSVVDNFSKSVDEFLSDKYCK</sequence>
<evidence type="ECO:0000313" key="2">
    <source>
        <dbReference type="Proteomes" id="UP000625711"/>
    </source>
</evidence>